<dbReference type="Proteomes" id="UP000738126">
    <property type="component" value="Unassembled WGS sequence"/>
</dbReference>
<dbReference type="RefSeq" id="WP_200256592.1">
    <property type="nucleotide sequence ID" value="NZ_NRSH01000017.1"/>
</dbReference>
<dbReference type="EMBL" id="NRSH01000017">
    <property type="protein sequence ID" value="MBK1725961.1"/>
    <property type="molecule type" value="Genomic_DNA"/>
</dbReference>
<dbReference type="CDD" id="cd07989">
    <property type="entry name" value="LPLAT_AGPAT-like"/>
    <property type="match status" value="1"/>
</dbReference>
<evidence type="ECO:0000313" key="6">
    <source>
        <dbReference type="Proteomes" id="UP000738126"/>
    </source>
</evidence>
<reference evidence="5 6" key="1">
    <citation type="journal article" date="2020" name="Microorganisms">
        <title>Osmotic Adaptation and Compatible Solute Biosynthesis of Phototrophic Bacteria as Revealed from Genome Analyses.</title>
        <authorList>
            <person name="Imhoff J.F."/>
            <person name="Rahn T."/>
            <person name="Kunzel S."/>
            <person name="Keller A."/>
            <person name="Neulinger S.C."/>
        </authorList>
    </citation>
    <scope>NUCLEOTIDE SEQUENCE [LARGE SCALE GENOMIC DNA]</scope>
    <source>
        <strain evidence="5 6">DSM 15116</strain>
    </source>
</reference>
<feature type="domain" description="Phospholipid/glycerol acyltransferase" evidence="4">
    <location>
        <begin position="78"/>
        <end position="192"/>
    </location>
</feature>
<keyword evidence="6" id="KW-1185">Reference proteome</keyword>
<dbReference type="PANTHER" id="PTHR10434:SF40">
    <property type="entry name" value="1-ACYL-SN-GLYCEROL-3-PHOSPHATE ACYLTRANSFERASE"/>
    <property type="match status" value="1"/>
</dbReference>
<evidence type="ECO:0000259" key="4">
    <source>
        <dbReference type="SMART" id="SM00563"/>
    </source>
</evidence>
<sequence>MSRGYTAREWIGSLLHWLVIVVSAPLWALASLTTWPLSYPVRYRVTIGWAHLVIRSFELLCGVRYRIEGLENIPAQPAVVMAKHQSVWETLALARWFRPQTWVLKRSLLRIPFFGWGLRLLEPIAIDRQSAAAARQEVLRQGVDRLQRGRWVVVFPEGTRMPPGQKGRYRSSGAEVAQRAGRPVVPVAHNAGALWPRDGLLRRSGTLEVRIGPPIPTEGRSPAEVTAEVEAWIEARMAELPQRAGS</sequence>
<proteinExistence type="predicted"/>
<dbReference type="PANTHER" id="PTHR10434">
    <property type="entry name" value="1-ACYL-SN-GLYCEROL-3-PHOSPHATE ACYLTRANSFERASE"/>
    <property type="match status" value="1"/>
</dbReference>
<keyword evidence="3 5" id="KW-0012">Acyltransferase</keyword>
<dbReference type="SMART" id="SM00563">
    <property type="entry name" value="PlsC"/>
    <property type="match status" value="1"/>
</dbReference>
<dbReference type="GO" id="GO:0016746">
    <property type="term" value="F:acyltransferase activity"/>
    <property type="evidence" value="ECO:0007669"/>
    <property type="project" value="UniProtKB-KW"/>
</dbReference>
<organism evidence="5 6">
    <name type="scientific">Halorhodospira neutriphila</name>
    <dbReference type="NCBI Taxonomy" id="168379"/>
    <lineage>
        <taxon>Bacteria</taxon>
        <taxon>Pseudomonadati</taxon>
        <taxon>Pseudomonadota</taxon>
        <taxon>Gammaproteobacteria</taxon>
        <taxon>Chromatiales</taxon>
        <taxon>Ectothiorhodospiraceae</taxon>
        <taxon>Halorhodospira</taxon>
    </lineage>
</organism>
<comment type="caution">
    <text evidence="5">The sequence shown here is derived from an EMBL/GenBank/DDBJ whole genome shotgun (WGS) entry which is preliminary data.</text>
</comment>
<evidence type="ECO:0000313" key="5">
    <source>
        <dbReference type="EMBL" id="MBK1725961.1"/>
    </source>
</evidence>
<comment type="pathway">
    <text evidence="1">Lipid metabolism.</text>
</comment>
<name>A0ABS1E2F7_9GAMM</name>
<evidence type="ECO:0000256" key="3">
    <source>
        <dbReference type="ARBA" id="ARBA00023315"/>
    </source>
</evidence>
<protein>
    <submittedName>
        <fullName evidence="5">1-acyl-sn-glycerol-3-phosphate acyltransferase</fullName>
    </submittedName>
</protein>
<gene>
    <name evidence="5" type="ORF">CKO13_02785</name>
</gene>
<dbReference type="InterPro" id="IPR002123">
    <property type="entry name" value="Plipid/glycerol_acylTrfase"/>
</dbReference>
<accession>A0ABS1E2F7</accession>
<evidence type="ECO:0000256" key="2">
    <source>
        <dbReference type="ARBA" id="ARBA00022679"/>
    </source>
</evidence>
<keyword evidence="2" id="KW-0808">Transferase</keyword>
<evidence type="ECO:0000256" key="1">
    <source>
        <dbReference type="ARBA" id="ARBA00005189"/>
    </source>
</evidence>
<dbReference type="SUPFAM" id="SSF69593">
    <property type="entry name" value="Glycerol-3-phosphate (1)-acyltransferase"/>
    <property type="match status" value="1"/>
</dbReference>
<dbReference type="Pfam" id="PF01553">
    <property type="entry name" value="Acyltransferase"/>
    <property type="match status" value="1"/>
</dbReference>